<evidence type="ECO:0000313" key="4">
    <source>
        <dbReference type="Proteomes" id="UP000249720"/>
    </source>
</evidence>
<keyword evidence="4" id="KW-1185">Reference proteome</keyword>
<dbReference type="PANTHER" id="PTHR43135:SF3">
    <property type="entry name" value="ALPHA-D-RIBOSE 1-METHYLPHOSPHONATE 5-TRIPHOSPHATE DIPHOSPHATASE"/>
    <property type="match status" value="1"/>
</dbReference>
<dbReference type="SUPFAM" id="SSF51338">
    <property type="entry name" value="Composite domain of metallo-dependent hydrolases"/>
    <property type="match status" value="1"/>
</dbReference>
<dbReference type="InterPro" id="IPR051781">
    <property type="entry name" value="Metallo-dep_Hydrolase"/>
</dbReference>
<organism evidence="3 4">
    <name type="scientific">Hydrotalea sandarakina</name>
    <dbReference type="NCBI Taxonomy" id="1004304"/>
    <lineage>
        <taxon>Bacteria</taxon>
        <taxon>Pseudomonadati</taxon>
        <taxon>Bacteroidota</taxon>
        <taxon>Chitinophagia</taxon>
        <taxon>Chitinophagales</taxon>
        <taxon>Chitinophagaceae</taxon>
        <taxon>Hydrotalea</taxon>
    </lineage>
</organism>
<dbReference type="Gene3D" id="3.20.20.140">
    <property type="entry name" value="Metal-dependent hydrolases"/>
    <property type="match status" value="1"/>
</dbReference>
<dbReference type="PANTHER" id="PTHR43135">
    <property type="entry name" value="ALPHA-D-RIBOSE 1-METHYLPHOSPHONATE 5-TRIPHOSPHATE DIPHOSPHATASE"/>
    <property type="match status" value="1"/>
</dbReference>
<evidence type="ECO:0000256" key="1">
    <source>
        <dbReference type="SAM" id="SignalP"/>
    </source>
</evidence>
<dbReference type="SUPFAM" id="SSF51556">
    <property type="entry name" value="Metallo-dependent hydrolases"/>
    <property type="match status" value="1"/>
</dbReference>
<dbReference type="Proteomes" id="UP000249720">
    <property type="component" value="Unassembled WGS sequence"/>
</dbReference>
<name>A0A2W7TI97_9BACT</name>
<keyword evidence="1" id="KW-0732">Signal</keyword>
<dbReference type="Pfam" id="PF01979">
    <property type="entry name" value="Amidohydro_1"/>
    <property type="match status" value="1"/>
</dbReference>
<comment type="caution">
    <text evidence="3">The sequence shown here is derived from an EMBL/GenBank/DDBJ whole genome shotgun (WGS) entry which is preliminary data.</text>
</comment>
<dbReference type="OrthoDB" id="783596at2"/>
<dbReference type="InterPro" id="IPR032466">
    <property type="entry name" value="Metal_Hydrolase"/>
</dbReference>
<evidence type="ECO:0000313" key="3">
    <source>
        <dbReference type="EMBL" id="PZX62962.1"/>
    </source>
</evidence>
<dbReference type="RefSeq" id="WP_111295124.1">
    <property type="nucleotide sequence ID" value="NZ_QKZV01000004.1"/>
</dbReference>
<feature type="domain" description="Amidohydrolase-related" evidence="2">
    <location>
        <begin position="338"/>
        <end position="401"/>
    </location>
</feature>
<gene>
    <name evidence="3" type="ORF">LX80_01657</name>
</gene>
<dbReference type="GO" id="GO:0016810">
    <property type="term" value="F:hydrolase activity, acting on carbon-nitrogen (but not peptide) bonds"/>
    <property type="evidence" value="ECO:0007669"/>
    <property type="project" value="InterPro"/>
</dbReference>
<feature type="signal peptide" evidence="1">
    <location>
        <begin position="1"/>
        <end position="21"/>
    </location>
</feature>
<protein>
    <submittedName>
        <fullName evidence="3">Imidazolonepropionase-like amidohydrolase</fullName>
    </submittedName>
</protein>
<dbReference type="AlphaFoldDB" id="A0A2W7TI97"/>
<dbReference type="EMBL" id="QKZV01000004">
    <property type="protein sequence ID" value="PZX62962.1"/>
    <property type="molecule type" value="Genomic_DNA"/>
</dbReference>
<keyword evidence="3" id="KW-0378">Hydrolase</keyword>
<proteinExistence type="predicted"/>
<feature type="chain" id="PRO_5016144151" evidence="1">
    <location>
        <begin position="22"/>
        <end position="437"/>
    </location>
</feature>
<reference evidence="3 4" key="1">
    <citation type="submission" date="2018-06" db="EMBL/GenBank/DDBJ databases">
        <title>Genomic Encyclopedia of Archaeal and Bacterial Type Strains, Phase II (KMG-II): from individual species to whole genera.</title>
        <authorList>
            <person name="Goeker M."/>
        </authorList>
    </citation>
    <scope>NUCLEOTIDE SEQUENCE [LARGE SCALE GENOMIC DNA]</scope>
    <source>
        <strain evidence="3 4">DSM 23241</strain>
    </source>
</reference>
<dbReference type="InterPro" id="IPR011059">
    <property type="entry name" value="Metal-dep_hydrolase_composite"/>
</dbReference>
<sequence length="437" mass="47744">MKTLKISLLLAVLLINVAAFAQDDVSPAKPYMGKLFITNGTVHVGNGTVIDKATIEVDKGKIVAIHTSQVSIPADARTVDATGKQVYPGLILPNTDLGLKEIANGVRGSNDYLELGDLNPNIRSIVAYNTDSKIINTLKANGILLASVTPEGGSISGSSSVVQLDAWNWEDAAYKMDNNIHMNMPSFIRRPGRRFGAFVPENMPDPSKAAYEKIEELKSFFRQAKAYLAEPKHAQTNLKFEAVKGLFDGSKHLFIHADQVKQMLAAIDFAKEFGFKVTLVGASDCYQITDLLKANNISVILNQEHALPTTEDDDIDQPFKTPAELQKAGILFALNDAFDEARYRNLMFNAGTAAAYGLTKEQALQAITLNSAKILGIDDKTGSIEVGKDANIVVSDGDILDMHSSIIRHAFIQGREVSLENKQTELNRKYLTKYGLQ</sequence>
<evidence type="ECO:0000259" key="2">
    <source>
        <dbReference type="Pfam" id="PF01979"/>
    </source>
</evidence>
<accession>A0A2W7TI97</accession>
<dbReference type="InterPro" id="IPR006680">
    <property type="entry name" value="Amidohydro-rel"/>
</dbReference>